<dbReference type="Pfam" id="PF12796">
    <property type="entry name" value="Ank_2"/>
    <property type="match status" value="1"/>
</dbReference>
<accession>K0KN06</accession>
<dbReference type="PANTHER" id="PTHR24124:SF14">
    <property type="entry name" value="CHROMOSOME UNDETERMINED SCAFFOLD_25, WHOLE GENOME SHOTGUN SEQUENCE"/>
    <property type="match status" value="1"/>
</dbReference>
<feature type="region of interest" description="Disordered" evidence="4">
    <location>
        <begin position="167"/>
        <end position="189"/>
    </location>
</feature>
<organism evidence="5 6">
    <name type="scientific">Wickerhamomyces ciferrii (strain ATCC 14091 / BCRC 22168 / CBS 111 / JCM 3599 / NBRC 0793 / NRRL Y-1031 F-60-10)</name>
    <name type="common">Yeast</name>
    <name type="synonym">Pichia ciferrii</name>
    <dbReference type="NCBI Taxonomy" id="1206466"/>
    <lineage>
        <taxon>Eukaryota</taxon>
        <taxon>Fungi</taxon>
        <taxon>Dikarya</taxon>
        <taxon>Ascomycota</taxon>
        <taxon>Saccharomycotina</taxon>
        <taxon>Saccharomycetes</taxon>
        <taxon>Phaffomycetales</taxon>
        <taxon>Wickerhamomycetaceae</taxon>
        <taxon>Wickerhamomyces</taxon>
    </lineage>
</organism>
<dbReference type="STRING" id="1206466.K0KN06"/>
<dbReference type="PRINTS" id="PR01415">
    <property type="entry name" value="ANKYRIN"/>
</dbReference>
<dbReference type="PROSITE" id="PS50297">
    <property type="entry name" value="ANK_REP_REGION"/>
    <property type="match status" value="2"/>
</dbReference>
<keyword evidence="1" id="KW-0677">Repeat</keyword>
<dbReference type="GO" id="GO:0010468">
    <property type="term" value="P:regulation of gene expression"/>
    <property type="evidence" value="ECO:0007669"/>
    <property type="project" value="TreeGrafter"/>
</dbReference>
<evidence type="ECO:0000313" key="5">
    <source>
        <dbReference type="EMBL" id="CCH44346.1"/>
    </source>
</evidence>
<evidence type="ECO:0000313" key="6">
    <source>
        <dbReference type="Proteomes" id="UP000009328"/>
    </source>
</evidence>
<dbReference type="InParanoid" id="K0KN06"/>
<evidence type="ECO:0000256" key="2">
    <source>
        <dbReference type="ARBA" id="ARBA00023043"/>
    </source>
</evidence>
<proteinExistence type="predicted"/>
<evidence type="ECO:0000256" key="3">
    <source>
        <dbReference type="PROSITE-ProRule" id="PRU00023"/>
    </source>
</evidence>
<dbReference type="Proteomes" id="UP000009328">
    <property type="component" value="Unassembled WGS sequence"/>
</dbReference>
<dbReference type="HOGENOM" id="CLU_097653_0_0_1"/>
<dbReference type="GO" id="GO:0005634">
    <property type="term" value="C:nucleus"/>
    <property type="evidence" value="ECO:0007669"/>
    <property type="project" value="TreeGrafter"/>
</dbReference>
<dbReference type="PROSITE" id="PS50088">
    <property type="entry name" value="ANK_REPEAT"/>
    <property type="match status" value="2"/>
</dbReference>
<keyword evidence="2 3" id="KW-0040">ANK repeat</keyword>
<feature type="repeat" description="ANK" evidence="3">
    <location>
        <begin position="47"/>
        <end position="80"/>
    </location>
</feature>
<protein>
    <submittedName>
        <fullName evidence="5">Uncharacterized protein</fullName>
    </submittedName>
</protein>
<sequence length="189" mass="20732">MSDEGASFKEQILDVARRNNTELFDEILANAAGEQISDIINHSKDALGNTPLHLAAKYGSFEVLDTILDQEGTEVDPVNVIDGDTPLHLAVRYSETEPEHGAFIAETLIEAGADARIKNKGGFTPVQLIHNENPQLRELLQSAEYAAALEQEGQLNSEYYFQRDLNEKLTLKDEDDGPSDDEGSASDSD</sequence>
<evidence type="ECO:0000256" key="1">
    <source>
        <dbReference type="ARBA" id="ARBA00022737"/>
    </source>
</evidence>
<dbReference type="SUPFAM" id="SSF48403">
    <property type="entry name" value="Ankyrin repeat"/>
    <property type="match status" value="1"/>
</dbReference>
<dbReference type="InterPro" id="IPR036770">
    <property type="entry name" value="Ankyrin_rpt-contain_sf"/>
</dbReference>
<name>K0KN06_WICCF</name>
<dbReference type="FunCoup" id="K0KN06">
    <property type="interactions" value="35"/>
</dbReference>
<feature type="compositionally biased region" description="Acidic residues" evidence="4">
    <location>
        <begin position="173"/>
        <end position="189"/>
    </location>
</feature>
<dbReference type="SMART" id="SM00248">
    <property type="entry name" value="ANK"/>
    <property type="match status" value="2"/>
</dbReference>
<dbReference type="eggNOG" id="ENOG502S4CU">
    <property type="taxonomic scope" value="Eukaryota"/>
</dbReference>
<dbReference type="PANTHER" id="PTHR24124">
    <property type="entry name" value="ANKYRIN REPEAT FAMILY A"/>
    <property type="match status" value="1"/>
</dbReference>
<reference evidence="5 6" key="1">
    <citation type="journal article" date="2012" name="Eukaryot. Cell">
        <title>Draft genome sequence of Wickerhamomyces ciferrii NRRL Y-1031 F-60-10.</title>
        <authorList>
            <person name="Schneider J."/>
            <person name="Andrea H."/>
            <person name="Blom J."/>
            <person name="Jaenicke S."/>
            <person name="Ruckert C."/>
            <person name="Schorsch C."/>
            <person name="Szczepanowski R."/>
            <person name="Farwick M."/>
            <person name="Goesmann A."/>
            <person name="Puhler A."/>
            <person name="Schaffer S."/>
            <person name="Tauch A."/>
            <person name="Kohler T."/>
            <person name="Brinkrolf K."/>
        </authorList>
    </citation>
    <scope>NUCLEOTIDE SEQUENCE [LARGE SCALE GENOMIC DNA]</scope>
    <source>
        <strain evidence="6">ATCC 14091 / BCRC 22168 / CBS 111 / JCM 3599 / NBRC 0793 / NRRL Y-1031 F-60-10</strain>
    </source>
</reference>
<dbReference type="EMBL" id="CAIF01000123">
    <property type="protein sequence ID" value="CCH44346.1"/>
    <property type="molecule type" value="Genomic_DNA"/>
</dbReference>
<dbReference type="InterPro" id="IPR002110">
    <property type="entry name" value="Ankyrin_rpt"/>
</dbReference>
<gene>
    <name evidence="5" type="ORF">BN7_3909</name>
</gene>
<evidence type="ECO:0000256" key="4">
    <source>
        <dbReference type="SAM" id="MobiDB-lite"/>
    </source>
</evidence>
<dbReference type="Gene3D" id="1.25.40.20">
    <property type="entry name" value="Ankyrin repeat-containing domain"/>
    <property type="match status" value="1"/>
</dbReference>
<comment type="caution">
    <text evidence="5">The sequence shown here is derived from an EMBL/GenBank/DDBJ whole genome shotgun (WGS) entry which is preliminary data.</text>
</comment>
<dbReference type="AlphaFoldDB" id="K0KN06"/>
<keyword evidence="6" id="KW-1185">Reference proteome</keyword>
<feature type="repeat" description="ANK" evidence="3">
    <location>
        <begin position="82"/>
        <end position="120"/>
    </location>
</feature>